<protein>
    <submittedName>
        <fullName evidence="2">Uncharacterized protein</fullName>
    </submittedName>
</protein>
<accession>A0A6A5Z8H7</accession>
<feature type="compositionally biased region" description="Basic and acidic residues" evidence="1">
    <location>
        <begin position="25"/>
        <end position="41"/>
    </location>
</feature>
<feature type="compositionally biased region" description="Low complexity" evidence="1">
    <location>
        <begin position="238"/>
        <end position="250"/>
    </location>
</feature>
<proteinExistence type="predicted"/>
<feature type="region of interest" description="Disordered" evidence="1">
    <location>
        <begin position="349"/>
        <end position="392"/>
    </location>
</feature>
<feature type="region of interest" description="Disordered" evidence="1">
    <location>
        <begin position="495"/>
        <end position="554"/>
    </location>
</feature>
<dbReference type="AlphaFoldDB" id="A0A6A5Z8H7"/>
<feature type="region of interest" description="Disordered" evidence="1">
    <location>
        <begin position="235"/>
        <end position="256"/>
    </location>
</feature>
<reference evidence="2" key="1">
    <citation type="journal article" date="2020" name="Stud. Mycol.">
        <title>101 Dothideomycetes genomes: a test case for predicting lifestyles and emergence of pathogens.</title>
        <authorList>
            <person name="Haridas S."/>
            <person name="Albert R."/>
            <person name="Binder M."/>
            <person name="Bloem J."/>
            <person name="Labutti K."/>
            <person name="Salamov A."/>
            <person name="Andreopoulos B."/>
            <person name="Baker S."/>
            <person name="Barry K."/>
            <person name="Bills G."/>
            <person name="Bluhm B."/>
            <person name="Cannon C."/>
            <person name="Castanera R."/>
            <person name="Culley D."/>
            <person name="Daum C."/>
            <person name="Ezra D."/>
            <person name="Gonzalez J."/>
            <person name="Henrissat B."/>
            <person name="Kuo A."/>
            <person name="Liang C."/>
            <person name="Lipzen A."/>
            <person name="Lutzoni F."/>
            <person name="Magnuson J."/>
            <person name="Mondo S."/>
            <person name="Nolan M."/>
            <person name="Ohm R."/>
            <person name="Pangilinan J."/>
            <person name="Park H.-J."/>
            <person name="Ramirez L."/>
            <person name="Alfaro M."/>
            <person name="Sun H."/>
            <person name="Tritt A."/>
            <person name="Yoshinaga Y."/>
            <person name="Zwiers L.-H."/>
            <person name="Turgeon B."/>
            <person name="Goodwin S."/>
            <person name="Spatafora J."/>
            <person name="Crous P."/>
            <person name="Grigoriev I."/>
        </authorList>
    </citation>
    <scope>NUCLEOTIDE SEQUENCE</scope>
    <source>
        <strain evidence="2">CBS 627.86</strain>
    </source>
</reference>
<keyword evidence="3" id="KW-1185">Reference proteome</keyword>
<feature type="compositionally biased region" description="Low complexity" evidence="1">
    <location>
        <begin position="349"/>
        <end position="362"/>
    </location>
</feature>
<gene>
    <name evidence="2" type="ORF">BDV96DRAFT_57343</name>
</gene>
<evidence type="ECO:0000313" key="3">
    <source>
        <dbReference type="Proteomes" id="UP000799770"/>
    </source>
</evidence>
<evidence type="ECO:0000313" key="2">
    <source>
        <dbReference type="EMBL" id="KAF2115829.1"/>
    </source>
</evidence>
<feature type="compositionally biased region" description="Low complexity" evidence="1">
    <location>
        <begin position="304"/>
        <end position="324"/>
    </location>
</feature>
<organism evidence="2 3">
    <name type="scientific">Lophiotrema nucula</name>
    <dbReference type="NCBI Taxonomy" id="690887"/>
    <lineage>
        <taxon>Eukaryota</taxon>
        <taxon>Fungi</taxon>
        <taxon>Dikarya</taxon>
        <taxon>Ascomycota</taxon>
        <taxon>Pezizomycotina</taxon>
        <taxon>Dothideomycetes</taxon>
        <taxon>Pleosporomycetidae</taxon>
        <taxon>Pleosporales</taxon>
        <taxon>Lophiotremataceae</taxon>
        <taxon>Lophiotrema</taxon>
    </lineage>
</organism>
<feature type="region of interest" description="Disordered" evidence="1">
    <location>
        <begin position="300"/>
        <end position="333"/>
    </location>
</feature>
<evidence type="ECO:0000256" key="1">
    <source>
        <dbReference type="SAM" id="MobiDB-lite"/>
    </source>
</evidence>
<dbReference type="Proteomes" id="UP000799770">
    <property type="component" value="Unassembled WGS sequence"/>
</dbReference>
<feature type="compositionally biased region" description="Polar residues" evidence="1">
    <location>
        <begin position="495"/>
        <end position="508"/>
    </location>
</feature>
<name>A0A6A5Z8H7_9PLEO</name>
<dbReference type="OrthoDB" id="3798510at2759"/>
<sequence length="727" mass="79173">MTHGQIRPIGYERNAARQRPPPPRLLKDNRCRDCPVRDSTKRKPTGQRETCSQKQEFAPTRNRFSILAELDQHPSQTKWAFDFIQTSKSNARRRGRRGGKNTKIKYDKREPDTIHRFGNESIEDLCQRVAALSLNSNNSAASDVQIVEQHVRARRSAEDVRHHWMPQFRPNSDAIPPIPTNTEMKGVDEVKDSFPEPPKRALSGTDDRTMAQELTKYKRKESRFFPLSAFLATPDSIPRPASPRLSAPAPTKASPPRKLLLLANPSSTTAQIAAASAACRALEARKKALPCSEMRLSARVANREPASSAQAPSTSESSRTATSSPVISPASPLPITPSLAAIPTLTTSPATSSLQSTASSPSIVSTPHSPPTKSVRTPPPLPPRILPAASDSSAVQKWSPLEWSDAVTPESPLSLSPLPAKPACPPIIPRPDASLALTEPTSPADLPRCKLRSFPCVRPEAQQEIDDFLKLGHANPCWCTAHNPTHREVQLGASGQVNTPEQPTTPQVEESIEDTSKAEFTESDMDSILLTPSSTSSGFEDLGLTRDEDEDEEDEWLLLTPSERYGKPTVPSPLSISDFDKFEEVLSAASKSSSASDSGSIVVTPSQLLSPTSIFRSPISPVGPLSAALPSPPPTPDFLPAQPDSARSNTWMAPALDCFPKEVQCPTEIKGVEETASASASAVEWPTLQEAMAMEMRKKRQRANRSSGSSCSRKWMNGICDQRDQFV</sequence>
<dbReference type="EMBL" id="ML977322">
    <property type="protein sequence ID" value="KAF2115829.1"/>
    <property type="molecule type" value="Genomic_DNA"/>
</dbReference>
<feature type="region of interest" description="Disordered" evidence="1">
    <location>
        <begin position="1"/>
        <end position="54"/>
    </location>
</feature>